<dbReference type="InterPro" id="IPR044978">
    <property type="entry name" value="GRV2/DNAJC13"/>
</dbReference>
<dbReference type="InterPro" id="IPR001623">
    <property type="entry name" value="DnaJ_domain"/>
</dbReference>
<dbReference type="InterPro" id="IPR041806">
    <property type="entry name" value="CID5/6/7_CUE"/>
</dbReference>
<evidence type="ECO:0000259" key="3">
    <source>
        <dbReference type="PROSITE" id="PS51140"/>
    </source>
</evidence>
<dbReference type="GO" id="GO:0010008">
    <property type="term" value="C:endosome membrane"/>
    <property type="evidence" value="ECO:0007669"/>
    <property type="project" value="TreeGrafter"/>
</dbReference>
<feature type="compositionally biased region" description="Polar residues" evidence="1">
    <location>
        <begin position="1072"/>
        <end position="1094"/>
    </location>
</feature>
<dbReference type="InterPro" id="IPR045802">
    <property type="entry name" value="GRV2/DNAJC13_N"/>
</dbReference>
<dbReference type="GO" id="GO:0006898">
    <property type="term" value="P:receptor-mediated endocytosis"/>
    <property type="evidence" value="ECO:0007669"/>
    <property type="project" value="TreeGrafter"/>
</dbReference>
<evidence type="ECO:0008006" key="5">
    <source>
        <dbReference type="Google" id="ProtNLM"/>
    </source>
</evidence>
<dbReference type="SMART" id="SM00271">
    <property type="entry name" value="DnaJ"/>
    <property type="match status" value="1"/>
</dbReference>
<feature type="domain" description="J" evidence="2">
    <location>
        <begin position="1788"/>
        <end position="1870"/>
    </location>
</feature>
<dbReference type="SUPFAM" id="SSF46565">
    <property type="entry name" value="Chaperone J-domain"/>
    <property type="match status" value="1"/>
</dbReference>
<feature type="region of interest" description="Disordered" evidence="1">
    <location>
        <begin position="1060"/>
        <end position="1131"/>
    </location>
</feature>
<evidence type="ECO:0000313" key="4">
    <source>
        <dbReference type="EMBL" id="SPD08193.1"/>
    </source>
</evidence>
<feature type="region of interest" description="Disordered" evidence="1">
    <location>
        <begin position="2508"/>
        <end position="2536"/>
    </location>
</feature>
<dbReference type="GO" id="GO:2000641">
    <property type="term" value="P:regulation of early endosome to late endosome transport"/>
    <property type="evidence" value="ECO:0007669"/>
    <property type="project" value="InterPro"/>
</dbReference>
<dbReference type="PANTHER" id="PTHR36983:SF2">
    <property type="entry name" value="DNAJ HOMOLOG SUBFAMILY C MEMBER 13"/>
    <property type="match status" value="1"/>
</dbReference>
<dbReference type="PROSITE" id="PS51140">
    <property type="entry name" value="CUE"/>
    <property type="match status" value="1"/>
</dbReference>
<dbReference type="InterPro" id="IPR011989">
    <property type="entry name" value="ARM-like"/>
</dbReference>
<evidence type="ECO:0000256" key="1">
    <source>
        <dbReference type="SAM" id="MobiDB-lite"/>
    </source>
</evidence>
<dbReference type="Pfam" id="PF00226">
    <property type="entry name" value="DnaJ"/>
    <property type="match status" value="1"/>
</dbReference>
<gene>
    <name evidence="4" type="ORF">FSB_LOCUS36075</name>
</gene>
<dbReference type="Pfam" id="PF19432">
    <property type="entry name" value="RME-8_N"/>
    <property type="match status" value="3"/>
</dbReference>
<dbReference type="Gene3D" id="1.25.10.10">
    <property type="entry name" value="Leucine-rich Repeat Variant"/>
    <property type="match status" value="1"/>
</dbReference>
<dbReference type="GO" id="GO:0007032">
    <property type="term" value="P:endosome organization"/>
    <property type="evidence" value="ECO:0007669"/>
    <property type="project" value="InterPro"/>
</dbReference>
<dbReference type="InterPro" id="IPR016024">
    <property type="entry name" value="ARM-type_fold"/>
</dbReference>
<dbReference type="InterPro" id="IPR003892">
    <property type="entry name" value="CUE"/>
</dbReference>
<organism evidence="4">
    <name type="scientific">Fagus sylvatica</name>
    <name type="common">Beechnut</name>
    <dbReference type="NCBI Taxonomy" id="28930"/>
    <lineage>
        <taxon>Eukaryota</taxon>
        <taxon>Viridiplantae</taxon>
        <taxon>Streptophyta</taxon>
        <taxon>Embryophyta</taxon>
        <taxon>Tracheophyta</taxon>
        <taxon>Spermatophyta</taxon>
        <taxon>Magnoliopsida</taxon>
        <taxon>eudicotyledons</taxon>
        <taxon>Gunneridae</taxon>
        <taxon>Pentapetalae</taxon>
        <taxon>rosids</taxon>
        <taxon>fabids</taxon>
        <taxon>Fagales</taxon>
        <taxon>Fagaceae</taxon>
        <taxon>Fagus</taxon>
    </lineage>
</organism>
<dbReference type="CDD" id="cd06257">
    <property type="entry name" value="DnaJ"/>
    <property type="match status" value="1"/>
</dbReference>
<reference evidence="4" key="1">
    <citation type="submission" date="2018-02" db="EMBL/GenBank/DDBJ databases">
        <authorList>
            <person name="Cohen D.B."/>
            <person name="Kent A.D."/>
        </authorList>
    </citation>
    <scope>NUCLEOTIDE SEQUENCE</scope>
</reference>
<feature type="region of interest" description="Disordered" evidence="1">
    <location>
        <begin position="2188"/>
        <end position="2219"/>
    </location>
</feature>
<dbReference type="Gene3D" id="1.10.8.10">
    <property type="entry name" value="DNA helicase RuvA subunit, C-terminal domain"/>
    <property type="match status" value="1"/>
</dbReference>
<feature type="region of interest" description="Disordered" evidence="1">
    <location>
        <begin position="217"/>
        <end position="257"/>
    </location>
</feature>
<evidence type="ECO:0000259" key="2">
    <source>
        <dbReference type="PROSITE" id="PS50076"/>
    </source>
</evidence>
<dbReference type="EMBL" id="OIVN01003013">
    <property type="protein sequence ID" value="SPD08193.1"/>
    <property type="molecule type" value="Genomic_DNA"/>
</dbReference>
<protein>
    <recommendedName>
        <fullName evidence="5">J domain-containing protein</fullName>
    </recommendedName>
</protein>
<feature type="region of interest" description="Disordered" evidence="1">
    <location>
        <begin position="995"/>
        <end position="1043"/>
    </location>
</feature>
<dbReference type="Pfam" id="PF14237">
    <property type="entry name" value="GYF_2"/>
    <property type="match status" value="1"/>
</dbReference>
<dbReference type="FunFam" id="1.10.287.110:FF:000030">
    <property type="entry name" value="DnaJ homolog subfamily C GRV2"/>
    <property type="match status" value="1"/>
</dbReference>
<name>A0A2N9H8V0_FAGSY</name>
<dbReference type="InterPro" id="IPR025640">
    <property type="entry name" value="GYF_2"/>
</dbReference>
<dbReference type="CDD" id="cd14371">
    <property type="entry name" value="CUE_CID7_like"/>
    <property type="match status" value="1"/>
</dbReference>
<dbReference type="SUPFAM" id="SSF48371">
    <property type="entry name" value="ARM repeat"/>
    <property type="match status" value="1"/>
</dbReference>
<dbReference type="Gene3D" id="1.10.287.110">
    <property type="entry name" value="DnaJ domain"/>
    <property type="match status" value="1"/>
</dbReference>
<dbReference type="FunFam" id="1.25.10.10:FF:000180">
    <property type="entry name" value="DnaJ homolog subfamily C GRV2"/>
    <property type="match status" value="1"/>
</dbReference>
<feature type="compositionally biased region" description="Polar residues" evidence="1">
    <location>
        <begin position="1002"/>
        <end position="1011"/>
    </location>
</feature>
<dbReference type="PROSITE" id="PS50076">
    <property type="entry name" value="DNAJ_2"/>
    <property type="match status" value="1"/>
</dbReference>
<feature type="domain" description="CUE" evidence="3">
    <location>
        <begin position="92"/>
        <end position="135"/>
    </location>
</feature>
<accession>A0A2N9H8V0</accession>
<proteinExistence type="predicted"/>
<dbReference type="GO" id="GO:0043130">
    <property type="term" value="F:ubiquitin binding"/>
    <property type="evidence" value="ECO:0007669"/>
    <property type="project" value="InterPro"/>
</dbReference>
<dbReference type="PANTHER" id="PTHR36983">
    <property type="entry name" value="DNAJ HOMOLOG SUBFAMILY C MEMBER 13"/>
    <property type="match status" value="1"/>
</dbReference>
<feature type="compositionally biased region" description="Basic residues" evidence="1">
    <location>
        <begin position="1012"/>
        <end position="1026"/>
    </location>
</feature>
<dbReference type="InterPro" id="IPR036869">
    <property type="entry name" value="J_dom_sf"/>
</dbReference>
<feature type="compositionally biased region" description="Basic and acidic residues" evidence="1">
    <location>
        <begin position="221"/>
        <end position="231"/>
    </location>
</feature>
<sequence>MKQGMSSLNPNAALYVPLRKQETAEDSLKNVGKTTGSNFLPNGPIGVDRSYLQADADYDIPDLNGLLIGNDFTKKGVQNLSELTKKHSIDEDSEMDLAYLAIMFPNMSEQSLADVYSVNGGDVEASVDMLNELECDPVDFSEHLPSKLDIGDVSECKVTESSSMNPKRIFSGEASGSAVELGANQSGPHRSPTGAESGAGLWFFLRPRNAPRHHSLAYLDSPRRPTPDHPRPSQQHHQRRPPPPPAKASMDSSIHNSHSAPAILEEPEYLARYIVIKHSWRGRYKRILCISNVSIITLDPSTLSVTNSYDVATDFEAAAPIISRDDNSNEFNLSVRTDGRGKFKGIKFSSRYRASILTELHRIRWTRLSAVAEFPVLHLRRRTSEWIPFKLKVTYVGVELIDLKSGDLRWCLDFRDMDSPAIILLSDAYGKKSVEYGGFVLCPLYGRKSKAFQAASGTTTSSIISNLTKTAKSLVGLSLSVDSSQSFNAAEYLKRRAKEAVGAEETPCGGWSVTRLRSGAHGTLNVPGLSLGVGPKGGLGEHGDAVSRQLILTKVSLVERRPENYEAVSVRPLSAVTSLVRFAEEPQMFAIEFNDGCPIHVYASTSRDSLLAAVRDLLQTEVGRCVPSWMGQCPVPVLPRLTMPGHRIDPPCGRVHLQFGQQSSGADLESASMHLKYLAATAKDAVAEGGSIPGSRAKLWRRIREFNACIPYSGLPPNIEVPEVTLMALITMLPATPNLPPESPPLPPPSPKAAATVIGFVGCLRRLLASRSAASHVMSFPAAVGRIMGLLRNGSEGVAAEAAGLVAVLIGGGPGDSNILTDSKGEQHATIMHTKSVLFAHPGYVIILANRLKPMSVSPLLSMTVVEVLEAMICEPHSETTQYTVFVELLRQVAGLKRRLFALFGHPAESVRETVAVIMRTIAEEDAIAAESMRDAALRDGALLRHLLHAFFLPAGERREVSRQLVALWADSYQPALDLLSRVLPPGLVAYLHTRSDGIPSEDTNQEGSLTSRRKRRLLQQRKGRPGRGPAPQEHSLPSVNTFDVGDLVRQTVAGAFKGSDGYQKSVVDPNLGQTTTNQSSVAPSDDNSTSETSFPGVPQNDHSAVSGSADAPSVSLHEASEPNDSNLVDSDASIAGLQNTGLPAPAQVVVENTPVGSGRLLCNWPEFWRAFSLDHNRADLIWNERTRQELREALQAEVHKLDVEKERTEDIVPGGTTVEIMTGQDSVPQISWNYSEFSVGYPSLSKEVCVGQYYLRLLLESGSSGRAQDFPLRDPVAFFGALYHRFLCDADIGLTVDGAVPDEMGASDDWCDLARLDGFGGGGGSSVRELCARAMAIVYEQHYKTIGPFEGTAHITVLLDRTDDRALRHRLLLLLKALMKVLSNVEACVLVGGCVLAVDLLTVVYEASERTSIPLQSNLIAATAFMEPLKEWLFIDKDGAQVGPVEKDAIRRFWSKKAIDWTTRCWASGMLDWKRLRDIRELRWALAIRVPVLTPTQVGEAALSILHSMVSAHSDLDDAGEIVTPTPRVKRILSSPRCLPHIAQGMLSGEPSIVEGAAALLKAVVTRNPKAMIRLYSTGAFYFALAYPGSNLLSIAQLFSVTHVHQAFHGGEEAALSSSLPLAKRSVLGGLLPESLLYVLERSGPAAFAAAMVSDSDTPEIIWTHKMRAENLIRQVLQHLGDFPHKLSQHCHCLYEYAPMPPVTYPELRDEMWCHRYYLRNLCDEIRFRDWPIVEHVEFLQSLLAMWREELTRRPMDLSEEEACKILEISLDDVSSDDANKKHSFEADEEISSISKQIENIDEEKLKRQYRKLAMKYHPDKNPEGREKFLAVQKAYERLQATMQGLQGPQPWRLLLLLKGQCILYRRYGYLLEPFKYAGYPMLLNAVTVDQDDNNFLASDRAPLLVAASELIWLTCASSSLNGEELVRDGGIQLLAILLSRCMCVVQPTTPASEPSAIIVTNVMRTFSVLSQFESARVEMLEFSGLVEDVVHCTELELVPAAVDAALQTIAHVSVSSELQNALLKAGVLWYLLPLLLQYDSTAEESDVTESHGVGASVQIAKNLHAVRASQALSRLSGLCADDNSTPYNLGAADALRALLTPKLASMLKDQLPRDLLSRLNANLESPEIIWNSLTRAELLKFVDQQRESQDFEISEPEAFCVALIEFISHQVHNKCATGFDFQGEVNDSDSSLKTSEHQNDMADGSVNEQHETSENQSDLAAASLNEQKIADDSLAVSDNQVANKEKFDVVKNLQVWIDLTTGALHVLYALASTPELAWAAAKHGGVVYILELLLPLQEEIPLQQRAAAASLLGKLVGQPMHGPRVAITLARFLPDGLVSVVRDGPGEAVVAALEQTTETPELVWTPAMATSLSAQIATMASDLYREQLKGRVVDWDVPEQASGQQEMRDEPQVGGIYVRLFLKDPKFPLRNPKRFLEGLLDQYLSSIAATHYDTQPVDPELPLLLSAALVSLLRVHPALADHVGYLGYVPKLVAAVAYEGRRETMASEELNNGNHTDRRNEPDDGSAQPSQTPQERVRLSCLRVLHQLAASTICAEAMAATSVGTPQCFSAFLIGGLEEGMDFGLCSQMKWNESEASLLAECACSPCSLMLPLLNKREVLHAFATEGAHCTKVRDILDASDVWSAYKDQKHDLFLPSNAQSAAAGVAGLIENSSSRLTYALPGRTTVCSI</sequence>